<sequence>MSAKTQIEKTTEWNSKQANEFVNKYRQALNAAGRAINTTADQAVTAIKESASTAAGAATQQIDAAIDRVNAARESAEHLVEVAERLQKPLAWATAARMALTLLPVAVVLLMGVQSVWTLVVGIRWALAQDWALWLNITAGIGLAGLVTGAGFGLWRLTVWVKAALDEAATQPRRNRR</sequence>
<reference evidence="2" key="1">
    <citation type="submission" date="2022-01" db="EMBL/GenBank/DDBJ databases">
        <authorList>
            <person name="Jo J.-H."/>
            <person name="Im W.-T."/>
        </authorList>
    </citation>
    <scope>NUCLEOTIDE SEQUENCE</scope>
    <source>
        <strain evidence="2">I2-34</strain>
    </source>
</reference>
<keyword evidence="1" id="KW-0472">Membrane</keyword>
<keyword evidence="3" id="KW-1185">Reference proteome</keyword>
<comment type="caution">
    <text evidence="2">The sequence shown here is derived from an EMBL/GenBank/DDBJ whole genome shotgun (WGS) entry which is preliminary data.</text>
</comment>
<keyword evidence="1" id="KW-0812">Transmembrane</keyword>
<protein>
    <submittedName>
        <fullName evidence="2">Uncharacterized protein</fullName>
    </submittedName>
</protein>
<evidence type="ECO:0000256" key="1">
    <source>
        <dbReference type="SAM" id="Phobius"/>
    </source>
</evidence>
<dbReference type="Proteomes" id="UP001165368">
    <property type="component" value="Unassembled WGS sequence"/>
</dbReference>
<proteinExistence type="predicted"/>
<evidence type="ECO:0000313" key="2">
    <source>
        <dbReference type="EMBL" id="MCG2623008.1"/>
    </source>
</evidence>
<accession>A0ABS9L8V7</accession>
<dbReference type="RefSeq" id="WP_237821887.1">
    <property type="nucleotide sequence ID" value="NZ_JAKLTQ010000010.1"/>
</dbReference>
<name>A0ABS9L8V7_9MICC</name>
<gene>
    <name evidence="2" type="ORF">LVY72_13985</name>
</gene>
<evidence type="ECO:0000313" key="3">
    <source>
        <dbReference type="Proteomes" id="UP001165368"/>
    </source>
</evidence>
<keyword evidence="1" id="KW-1133">Transmembrane helix</keyword>
<organism evidence="2 3">
    <name type="scientific">Arthrobacter hankyongi</name>
    <dbReference type="NCBI Taxonomy" id="2904801"/>
    <lineage>
        <taxon>Bacteria</taxon>
        <taxon>Bacillati</taxon>
        <taxon>Actinomycetota</taxon>
        <taxon>Actinomycetes</taxon>
        <taxon>Micrococcales</taxon>
        <taxon>Micrococcaceae</taxon>
        <taxon>Arthrobacter</taxon>
    </lineage>
</organism>
<feature type="transmembrane region" description="Helical" evidence="1">
    <location>
        <begin position="133"/>
        <end position="155"/>
    </location>
</feature>
<dbReference type="EMBL" id="JAKLTQ010000010">
    <property type="protein sequence ID" value="MCG2623008.1"/>
    <property type="molecule type" value="Genomic_DNA"/>
</dbReference>
<feature type="transmembrane region" description="Helical" evidence="1">
    <location>
        <begin position="102"/>
        <end position="127"/>
    </location>
</feature>